<dbReference type="AlphaFoldDB" id="A0A835PAA3"/>
<proteinExistence type="predicted"/>
<feature type="region of interest" description="Disordered" evidence="1">
    <location>
        <begin position="1"/>
        <end position="52"/>
    </location>
</feature>
<gene>
    <name evidence="2" type="ORF">HPP92_027854</name>
</gene>
<sequence length="81" mass="9033">MSIDEKTKDHPNDVNRKKKTHGIPFAEPHADTTSEKKKATVRGSLKSGREAQNGELYQLFSVKIGRRRRGGGEAYDYDDGG</sequence>
<evidence type="ECO:0000313" key="3">
    <source>
        <dbReference type="Proteomes" id="UP000636800"/>
    </source>
</evidence>
<feature type="compositionally biased region" description="Basic and acidic residues" evidence="1">
    <location>
        <begin position="28"/>
        <end position="38"/>
    </location>
</feature>
<dbReference type="OrthoDB" id="191139at2759"/>
<reference evidence="2 3" key="1">
    <citation type="journal article" date="2020" name="Nat. Food">
        <title>A phased Vanilla planifolia genome enables genetic improvement of flavour and production.</title>
        <authorList>
            <person name="Hasing T."/>
            <person name="Tang H."/>
            <person name="Brym M."/>
            <person name="Khazi F."/>
            <person name="Huang T."/>
            <person name="Chambers A.H."/>
        </authorList>
    </citation>
    <scope>NUCLEOTIDE SEQUENCE [LARGE SCALE GENOMIC DNA]</scope>
    <source>
        <tissue evidence="2">Leaf</tissue>
    </source>
</reference>
<comment type="caution">
    <text evidence="2">The sequence shown here is derived from an EMBL/GenBank/DDBJ whole genome shotgun (WGS) entry which is preliminary data.</text>
</comment>
<organism evidence="2 3">
    <name type="scientific">Vanilla planifolia</name>
    <name type="common">Vanilla</name>
    <dbReference type="NCBI Taxonomy" id="51239"/>
    <lineage>
        <taxon>Eukaryota</taxon>
        <taxon>Viridiplantae</taxon>
        <taxon>Streptophyta</taxon>
        <taxon>Embryophyta</taxon>
        <taxon>Tracheophyta</taxon>
        <taxon>Spermatophyta</taxon>
        <taxon>Magnoliopsida</taxon>
        <taxon>Liliopsida</taxon>
        <taxon>Asparagales</taxon>
        <taxon>Orchidaceae</taxon>
        <taxon>Vanilloideae</taxon>
        <taxon>Vanilleae</taxon>
        <taxon>Vanilla</taxon>
    </lineage>
</organism>
<name>A0A835PAA3_VANPL</name>
<keyword evidence="3" id="KW-1185">Reference proteome</keyword>
<evidence type="ECO:0000256" key="1">
    <source>
        <dbReference type="SAM" id="MobiDB-lite"/>
    </source>
</evidence>
<dbReference type="EMBL" id="JADCNL010000327">
    <property type="protein sequence ID" value="KAG0448411.1"/>
    <property type="molecule type" value="Genomic_DNA"/>
</dbReference>
<protein>
    <submittedName>
        <fullName evidence="2">Uncharacterized protein</fullName>
    </submittedName>
</protein>
<feature type="compositionally biased region" description="Basic and acidic residues" evidence="1">
    <location>
        <begin position="1"/>
        <end position="15"/>
    </location>
</feature>
<evidence type="ECO:0000313" key="2">
    <source>
        <dbReference type="EMBL" id="KAG0448411.1"/>
    </source>
</evidence>
<accession>A0A835PAA3</accession>
<dbReference type="Proteomes" id="UP000636800">
    <property type="component" value="Unassembled WGS sequence"/>
</dbReference>